<dbReference type="InterPro" id="IPR034660">
    <property type="entry name" value="DinB/YfiT-like"/>
</dbReference>
<dbReference type="EMBL" id="JACHDB010000001">
    <property type="protein sequence ID" value="MBB5433354.1"/>
    <property type="molecule type" value="Genomic_DNA"/>
</dbReference>
<reference evidence="1 2" key="1">
    <citation type="submission" date="2020-08" db="EMBL/GenBank/DDBJ databases">
        <title>Sequencing the genomes of 1000 actinobacteria strains.</title>
        <authorList>
            <person name="Klenk H.-P."/>
        </authorList>
    </citation>
    <scope>NUCLEOTIDE SEQUENCE [LARGE SCALE GENOMIC DNA]</scope>
    <source>
        <strain evidence="1 2">DSM 44551</strain>
    </source>
</reference>
<dbReference type="Pfam" id="PF04978">
    <property type="entry name" value="MST"/>
    <property type="match status" value="1"/>
</dbReference>
<dbReference type="Proteomes" id="UP000572635">
    <property type="component" value="Unassembled WGS sequence"/>
</dbReference>
<dbReference type="RefSeq" id="WP_184393032.1">
    <property type="nucleotide sequence ID" value="NZ_BAAAJD010000044.1"/>
</dbReference>
<sequence>MGTDDAGGTALSERDELLEILREQRRFLRLTVRGLDDEQATTRTTASELTLAGLVKHVALTERGWIDIMLQRPSQGPERNEETWGDDFRLVGEETLADVLALYTEVERDTEASVAGLPDMDHTAPLPEAPWFPPNANWSARRILLHLIRETAQHCGHADIIRESLDGAGTTEVMLDAVERGDQVKNAW</sequence>
<dbReference type="Gene3D" id="1.20.120.450">
    <property type="entry name" value="dinb family like domain"/>
    <property type="match status" value="1"/>
</dbReference>
<dbReference type="InterPro" id="IPR007061">
    <property type="entry name" value="MST-like"/>
</dbReference>
<comment type="caution">
    <text evidence="1">The sequence shown here is derived from an EMBL/GenBank/DDBJ whole genome shotgun (WGS) entry which is preliminary data.</text>
</comment>
<accession>A0A7W8QN62</accession>
<keyword evidence="2" id="KW-1185">Reference proteome</keyword>
<evidence type="ECO:0000313" key="1">
    <source>
        <dbReference type="EMBL" id="MBB5433354.1"/>
    </source>
</evidence>
<organism evidence="1 2">
    <name type="scientific">Nocardiopsis composta</name>
    <dbReference type="NCBI Taxonomy" id="157465"/>
    <lineage>
        <taxon>Bacteria</taxon>
        <taxon>Bacillati</taxon>
        <taxon>Actinomycetota</taxon>
        <taxon>Actinomycetes</taxon>
        <taxon>Streptosporangiales</taxon>
        <taxon>Nocardiopsidaceae</taxon>
        <taxon>Nocardiopsis</taxon>
    </lineage>
</organism>
<evidence type="ECO:0000313" key="2">
    <source>
        <dbReference type="Proteomes" id="UP000572635"/>
    </source>
</evidence>
<dbReference type="SUPFAM" id="SSF109854">
    <property type="entry name" value="DinB/YfiT-like putative metalloenzymes"/>
    <property type="match status" value="1"/>
</dbReference>
<gene>
    <name evidence="1" type="ORF">HDA36_003438</name>
</gene>
<proteinExistence type="predicted"/>
<dbReference type="AlphaFoldDB" id="A0A7W8QN62"/>
<protein>
    <submittedName>
        <fullName evidence="1">Putative damage-inducible protein DinB</fullName>
    </submittedName>
</protein>
<name>A0A7W8QN62_9ACTN</name>